<reference evidence="3 4" key="1">
    <citation type="submission" date="2016-11" db="EMBL/GenBank/DDBJ databases">
        <title>The macronuclear genome of Stentor coeruleus: a giant cell with tiny introns.</title>
        <authorList>
            <person name="Slabodnick M."/>
            <person name="Ruby J.G."/>
            <person name="Reiff S.B."/>
            <person name="Swart E.C."/>
            <person name="Gosai S."/>
            <person name="Prabakaran S."/>
            <person name="Witkowska E."/>
            <person name="Larue G.E."/>
            <person name="Fisher S."/>
            <person name="Freeman R.M."/>
            <person name="Gunawardena J."/>
            <person name="Chu W."/>
            <person name="Stover N.A."/>
            <person name="Gregory B.D."/>
            <person name="Nowacki M."/>
            <person name="Derisi J."/>
            <person name="Roy S.W."/>
            <person name="Marshall W.F."/>
            <person name="Sood P."/>
        </authorList>
    </citation>
    <scope>NUCLEOTIDE SEQUENCE [LARGE SCALE GENOMIC DNA]</scope>
    <source>
        <strain evidence="3">WM001</strain>
    </source>
</reference>
<dbReference type="InterPro" id="IPR013083">
    <property type="entry name" value="Znf_RING/FYVE/PHD"/>
</dbReference>
<dbReference type="AlphaFoldDB" id="A0A1R2BXF3"/>
<sequence length="219" mass="25470">MEGNLNKPQTNHNVENFREKLRLIRVNKQRTSVLLSIPKPPVIKAPGSSNISSQVTDEIFKLRKKIRDDHMIYKEIIEDYKKNEMIIRDLKLENKLLRTKYDIEKHINFQIAQIRKEEIIRMLGEMQEEEEDMTYEELLKLEDEIGVVSKGFDIEKIASLKEIVFKTSETCSICFNAIEKGNLGVILSPCGHCYNKECIEIWLQQSKACPICLQEVTIG</sequence>
<keyword evidence="1" id="KW-0862">Zinc</keyword>
<dbReference type="InterPro" id="IPR001841">
    <property type="entry name" value="Znf_RING"/>
</dbReference>
<dbReference type="SMART" id="SM00184">
    <property type="entry name" value="RING"/>
    <property type="match status" value="1"/>
</dbReference>
<dbReference type="OrthoDB" id="4348522at2759"/>
<proteinExistence type="predicted"/>
<dbReference type="GO" id="GO:0008270">
    <property type="term" value="F:zinc ion binding"/>
    <property type="evidence" value="ECO:0007669"/>
    <property type="project" value="UniProtKB-KW"/>
</dbReference>
<keyword evidence="4" id="KW-1185">Reference proteome</keyword>
<organism evidence="3 4">
    <name type="scientific">Stentor coeruleus</name>
    <dbReference type="NCBI Taxonomy" id="5963"/>
    <lineage>
        <taxon>Eukaryota</taxon>
        <taxon>Sar</taxon>
        <taxon>Alveolata</taxon>
        <taxon>Ciliophora</taxon>
        <taxon>Postciliodesmatophora</taxon>
        <taxon>Heterotrichea</taxon>
        <taxon>Heterotrichida</taxon>
        <taxon>Stentoridae</taxon>
        <taxon>Stentor</taxon>
    </lineage>
</organism>
<protein>
    <recommendedName>
        <fullName evidence="2">RING-type domain-containing protein</fullName>
    </recommendedName>
</protein>
<name>A0A1R2BXF3_9CILI</name>
<dbReference type="EMBL" id="MPUH01000386">
    <property type="protein sequence ID" value="OMJ81285.1"/>
    <property type="molecule type" value="Genomic_DNA"/>
</dbReference>
<evidence type="ECO:0000313" key="3">
    <source>
        <dbReference type="EMBL" id="OMJ81285.1"/>
    </source>
</evidence>
<evidence type="ECO:0000313" key="4">
    <source>
        <dbReference type="Proteomes" id="UP000187209"/>
    </source>
</evidence>
<dbReference type="InterPro" id="IPR033276">
    <property type="entry name" value="BB"/>
</dbReference>
<evidence type="ECO:0000256" key="1">
    <source>
        <dbReference type="PROSITE-ProRule" id="PRU00175"/>
    </source>
</evidence>
<dbReference type="SUPFAM" id="SSF57850">
    <property type="entry name" value="RING/U-box"/>
    <property type="match status" value="1"/>
</dbReference>
<dbReference type="PANTHER" id="PTHR46400">
    <property type="entry name" value="RING/U-BOX SUPERFAMILY PROTEIN"/>
    <property type="match status" value="1"/>
</dbReference>
<gene>
    <name evidence="3" type="ORF">SteCoe_18277</name>
</gene>
<comment type="caution">
    <text evidence="3">The sequence shown here is derived from an EMBL/GenBank/DDBJ whole genome shotgun (WGS) entry which is preliminary data.</text>
</comment>
<dbReference type="Gene3D" id="3.30.40.10">
    <property type="entry name" value="Zinc/RING finger domain, C3HC4 (zinc finger)"/>
    <property type="match status" value="1"/>
</dbReference>
<dbReference type="PROSITE" id="PS50089">
    <property type="entry name" value="ZF_RING_2"/>
    <property type="match status" value="1"/>
</dbReference>
<evidence type="ECO:0000259" key="2">
    <source>
        <dbReference type="PROSITE" id="PS50089"/>
    </source>
</evidence>
<dbReference type="GO" id="GO:0004842">
    <property type="term" value="F:ubiquitin-protein transferase activity"/>
    <property type="evidence" value="ECO:0007669"/>
    <property type="project" value="InterPro"/>
</dbReference>
<accession>A0A1R2BXF3</accession>
<dbReference type="GO" id="GO:0016567">
    <property type="term" value="P:protein ubiquitination"/>
    <property type="evidence" value="ECO:0007669"/>
    <property type="project" value="InterPro"/>
</dbReference>
<dbReference type="GO" id="GO:0046621">
    <property type="term" value="P:negative regulation of organ growth"/>
    <property type="evidence" value="ECO:0007669"/>
    <property type="project" value="InterPro"/>
</dbReference>
<dbReference type="Proteomes" id="UP000187209">
    <property type="component" value="Unassembled WGS sequence"/>
</dbReference>
<keyword evidence="1" id="KW-0479">Metal-binding</keyword>
<dbReference type="Pfam" id="PF13639">
    <property type="entry name" value="zf-RING_2"/>
    <property type="match status" value="1"/>
</dbReference>
<keyword evidence="1" id="KW-0863">Zinc-finger</keyword>
<feature type="domain" description="RING-type" evidence="2">
    <location>
        <begin position="171"/>
        <end position="212"/>
    </location>
</feature>
<dbReference type="PANTHER" id="PTHR46400:SF5">
    <property type="entry name" value="RING-TYPE DOMAIN-CONTAINING PROTEIN"/>
    <property type="match status" value="1"/>
</dbReference>